<keyword evidence="2" id="KW-1185">Reference proteome</keyword>
<proteinExistence type="predicted"/>
<dbReference type="EMBL" id="MTYJ01001056">
    <property type="protein sequence ID" value="OWA55605.1"/>
    <property type="molecule type" value="Genomic_DNA"/>
</dbReference>
<comment type="caution">
    <text evidence="1">The sequence shown here is derived from an EMBL/GenBank/DDBJ whole genome shotgun (WGS) entry which is preliminary data.</text>
</comment>
<evidence type="ECO:0000313" key="2">
    <source>
        <dbReference type="Proteomes" id="UP000192578"/>
    </source>
</evidence>
<accession>A0A9X6NJY3</accession>
<name>A0A9X6NJY3_HYPEX</name>
<sequence length="88" mass="9571">VLTLSTAIDIQNKACACIICLTDRVPTVGERCIMSGYGYENAANTLPRDPIPLKWVNQTINQQNTATSGNCAVFQDTDGTETDVNNFM</sequence>
<dbReference type="AlphaFoldDB" id="A0A9X6NJY3"/>
<organism evidence="1 2">
    <name type="scientific">Hypsibius exemplaris</name>
    <name type="common">Freshwater tardigrade</name>
    <dbReference type="NCBI Taxonomy" id="2072580"/>
    <lineage>
        <taxon>Eukaryota</taxon>
        <taxon>Metazoa</taxon>
        <taxon>Ecdysozoa</taxon>
        <taxon>Tardigrada</taxon>
        <taxon>Eutardigrada</taxon>
        <taxon>Parachela</taxon>
        <taxon>Hypsibioidea</taxon>
        <taxon>Hypsibiidae</taxon>
        <taxon>Hypsibius</taxon>
    </lineage>
</organism>
<protein>
    <recommendedName>
        <fullName evidence="3">Peptidase S1 domain-containing protein</fullName>
    </recommendedName>
</protein>
<feature type="non-terminal residue" evidence="1">
    <location>
        <position position="1"/>
    </location>
</feature>
<gene>
    <name evidence="1" type="ORF">BV898_19992</name>
</gene>
<evidence type="ECO:0000313" key="1">
    <source>
        <dbReference type="EMBL" id="OWA55605.1"/>
    </source>
</evidence>
<evidence type="ECO:0008006" key="3">
    <source>
        <dbReference type="Google" id="ProtNLM"/>
    </source>
</evidence>
<dbReference type="Proteomes" id="UP000192578">
    <property type="component" value="Unassembled WGS sequence"/>
</dbReference>
<reference evidence="2" key="1">
    <citation type="submission" date="2017-01" db="EMBL/GenBank/DDBJ databases">
        <title>Comparative genomics of anhydrobiosis in the tardigrade Hypsibius dujardini.</title>
        <authorList>
            <person name="Yoshida Y."/>
            <person name="Koutsovoulos G."/>
            <person name="Laetsch D."/>
            <person name="Stevens L."/>
            <person name="Kumar S."/>
            <person name="Horikawa D."/>
            <person name="Ishino K."/>
            <person name="Komine S."/>
            <person name="Tomita M."/>
            <person name="Blaxter M."/>
            <person name="Arakawa K."/>
        </authorList>
    </citation>
    <scope>NUCLEOTIDE SEQUENCE [LARGE SCALE GENOMIC DNA]</scope>
    <source>
        <strain evidence="2">Z151</strain>
    </source>
</reference>
<dbReference type="OrthoDB" id="6380398at2759"/>